<sequence length="126" mass="13912">MSLRDKLIELRRIDKDTMKVKDTNPASGEKPVKKKVVAPTRGFSFGCAASDRPAERCVRAEPVRPHEHGVDHAVLLWDFPLTEEIPTEVMNVNLPFGGIIEDFVLSGQYGVVSVPTKFGVGCVCYV</sequence>
<comment type="caution">
    <text evidence="1">The sequence shown here is derived from an EMBL/GenBank/DDBJ whole genome shotgun (WGS) entry which is preliminary data.</text>
</comment>
<name>A0A318JS18_9NOCA</name>
<evidence type="ECO:0000313" key="1">
    <source>
        <dbReference type="EMBL" id="PXX52770.1"/>
    </source>
</evidence>
<accession>A0A318JS18</accession>
<evidence type="ECO:0000313" key="2">
    <source>
        <dbReference type="Proteomes" id="UP000247569"/>
    </source>
</evidence>
<proteinExistence type="predicted"/>
<keyword evidence="2" id="KW-1185">Reference proteome</keyword>
<dbReference type="EMBL" id="QJKF01000030">
    <property type="protein sequence ID" value="PXX52770.1"/>
    <property type="molecule type" value="Genomic_DNA"/>
</dbReference>
<reference evidence="1 2" key="1">
    <citation type="submission" date="2018-05" db="EMBL/GenBank/DDBJ databases">
        <title>Genomic Encyclopedia of Type Strains, Phase IV (KMG-IV): sequencing the most valuable type-strain genomes for metagenomic binning, comparative biology and taxonomic classification.</title>
        <authorList>
            <person name="Goeker M."/>
        </authorList>
    </citation>
    <scope>NUCLEOTIDE SEQUENCE [LARGE SCALE GENOMIC DNA]</scope>
    <source>
        <strain evidence="1 2">DSM 44704</strain>
    </source>
</reference>
<organism evidence="1 2">
    <name type="scientific">Nocardia tenerifensis</name>
    <dbReference type="NCBI Taxonomy" id="228006"/>
    <lineage>
        <taxon>Bacteria</taxon>
        <taxon>Bacillati</taxon>
        <taxon>Actinomycetota</taxon>
        <taxon>Actinomycetes</taxon>
        <taxon>Mycobacteriales</taxon>
        <taxon>Nocardiaceae</taxon>
        <taxon>Nocardia</taxon>
    </lineage>
</organism>
<protein>
    <submittedName>
        <fullName evidence="1">Uncharacterized protein</fullName>
    </submittedName>
</protein>
<dbReference type="Proteomes" id="UP000247569">
    <property type="component" value="Unassembled WGS sequence"/>
</dbReference>
<dbReference type="AlphaFoldDB" id="A0A318JS18"/>
<gene>
    <name evidence="1" type="ORF">DFR70_13018</name>
</gene>